<evidence type="ECO:0000256" key="7">
    <source>
        <dbReference type="ARBA" id="ARBA00023012"/>
    </source>
</evidence>
<proteinExistence type="predicted"/>
<feature type="transmembrane region" description="Helical" evidence="9">
    <location>
        <begin position="127"/>
        <end position="149"/>
    </location>
</feature>
<dbReference type="PANTHER" id="PTHR24421:SF37">
    <property type="entry name" value="SENSOR HISTIDINE KINASE NARS"/>
    <property type="match status" value="1"/>
</dbReference>
<evidence type="ECO:0000256" key="8">
    <source>
        <dbReference type="ARBA" id="ARBA00023136"/>
    </source>
</evidence>
<keyword evidence="8 9" id="KW-0472">Membrane</keyword>
<name>Q1IT24_KORVE</name>
<dbReference type="eggNOG" id="COG4585">
    <property type="taxonomic scope" value="Bacteria"/>
</dbReference>
<keyword evidence="4 9" id="KW-0812">Transmembrane</keyword>
<keyword evidence="6 9" id="KW-1133">Transmembrane helix</keyword>
<dbReference type="HOGENOM" id="CLU_490629_0_0_0"/>
<keyword evidence="7" id="KW-0902">Two-component regulatory system</keyword>
<keyword evidence="2" id="KW-1003">Cell membrane</keyword>
<dbReference type="STRING" id="204669.Acid345_0973"/>
<dbReference type="Gene3D" id="1.20.5.1930">
    <property type="match status" value="1"/>
</dbReference>
<feature type="transmembrane region" description="Helical" evidence="9">
    <location>
        <begin position="170"/>
        <end position="188"/>
    </location>
</feature>
<reference evidence="12 13" key="1">
    <citation type="journal article" date="2009" name="Appl. Environ. Microbiol.">
        <title>Three genomes from the phylum Acidobacteria provide insight into the lifestyles of these microorganisms in soils.</title>
        <authorList>
            <person name="Ward N.L."/>
            <person name="Challacombe J.F."/>
            <person name="Janssen P.H."/>
            <person name="Henrissat B."/>
            <person name="Coutinho P.M."/>
            <person name="Wu M."/>
            <person name="Xie G."/>
            <person name="Haft D.H."/>
            <person name="Sait M."/>
            <person name="Badger J."/>
            <person name="Barabote R.D."/>
            <person name="Bradley B."/>
            <person name="Brettin T.S."/>
            <person name="Brinkac L.M."/>
            <person name="Bruce D."/>
            <person name="Creasy T."/>
            <person name="Daugherty S.C."/>
            <person name="Davidsen T.M."/>
            <person name="DeBoy R.T."/>
            <person name="Detter J.C."/>
            <person name="Dodson R.J."/>
            <person name="Durkin A.S."/>
            <person name="Ganapathy A."/>
            <person name="Gwinn-Giglio M."/>
            <person name="Han C.S."/>
            <person name="Khouri H."/>
            <person name="Kiss H."/>
            <person name="Kothari S.P."/>
            <person name="Madupu R."/>
            <person name="Nelson K.E."/>
            <person name="Nelson W.C."/>
            <person name="Paulsen I."/>
            <person name="Penn K."/>
            <person name="Ren Q."/>
            <person name="Rosovitz M.J."/>
            <person name="Selengut J.D."/>
            <person name="Shrivastava S."/>
            <person name="Sullivan S.A."/>
            <person name="Tapia R."/>
            <person name="Thompson L.S."/>
            <person name="Watkins K.L."/>
            <person name="Yang Q."/>
            <person name="Yu C."/>
            <person name="Zafar N."/>
            <person name="Zhou L."/>
            <person name="Kuske C.R."/>
        </authorList>
    </citation>
    <scope>NUCLEOTIDE SEQUENCE [LARGE SCALE GENOMIC DNA]</scope>
    <source>
        <strain evidence="12 13">Ellin345</strain>
    </source>
</reference>
<dbReference type="Pfam" id="PF02518">
    <property type="entry name" value="HATPase_c"/>
    <property type="match status" value="1"/>
</dbReference>
<dbReference type="GO" id="GO:0046983">
    <property type="term" value="F:protein dimerization activity"/>
    <property type="evidence" value="ECO:0007669"/>
    <property type="project" value="InterPro"/>
</dbReference>
<evidence type="ECO:0000313" key="13">
    <source>
        <dbReference type="Proteomes" id="UP000002432"/>
    </source>
</evidence>
<evidence type="ECO:0000256" key="6">
    <source>
        <dbReference type="ARBA" id="ARBA00022989"/>
    </source>
</evidence>
<dbReference type="GO" id="GO:0005886">
    <property type="term" value="C:plasma membrane"/>
    <property type="evidence" value="ECO:0007669"/>
    <property type="project" value="UniProtKB-SubCell"/>
</dbReference>
<dbReference type="InterPro" id="IPR003594">
    <property type="entry name" value="HATPase_dom"/>
</dbReference>
<gene>
    <name evidence="12" type="ordered locus">Acid345_0973</name>
</gene>
<evidence type="ECO:0000256" key="1">
    <source>
        <dbReference type="ARBA" id="ARBA00004651"/>
    </source>
</evidence>
<dbReference type="AlphaFoldDB" id="Q1IT24"/>
<dbReference type="InterPro" id="IPR050482">
    <property type="entry name" value="Sensor_HK_TwoCompSys"/>
</dbReference>
<dbReference type="SUPFAM" id="SSF55874">
    <property type="entry name" value="ATPase domain of HSP90 chaperone/DNA topoisomerase II/histidine kinase"/>
    <property type="match status" value="1"/>
</dbReference>
<dbReference type="Pfam" id="PF07730">
    <property type="entry name" value="HisKA_3"/>
    <property type="match status" value="1"/>
</dbReference>
<dbReference type="Proteomes" id="UP000002432">
    <property type="component" value="Chromosome"/>
</dbReference>
<evidence type="ECO:0000259" key="11">
    <source>
        <dbReference type="Pfam" id="PF07730"/>
    </source>
</evidence>
<evidence type="ECO:0000256" key="4">
    <source>
        <dbReference type="ARBA" id="ARBA00022692"/>
    </source>
</evidence>
<dbReference type="KEGG" id="aba:Acid345_0973"/>
<evidence type="ECO:0000259" key="10">
    <source>
        <dbReference type="Pfam" id="PF02518"/>
    </source>
</evidence>
<evidence type="ECO:0000256" key="2">
    <source>
        <dbReference type="ARBA" id="ARBA00022475"/>
    </source>
</evidence>
<keyword evidence="13" id="KW-1185">Reference proteome</keyword>
<feature type="domain" description="Signal transduction histidine kinase subgroup 3 dimerisation and phosphoacceptor" evidence="11">
    <location>
        <begin position="383"/>
        <end position="448"/>
    </location>
</feature>
<dbReference type="GO" id="GO:0000155">
    <property type="term" value="F:phosphorelay sensor kinase activity"/>
    <property type="evidence" value="ECO:0007669"/>
    <property type="project" value="InterPro"/>
</dbReference>
<keyword evidence="3" id="KW-0808">Transferase</keyword>
<comment type="subcellular location">
    <subcellularLocation>
        <location evidence="1">Cell membrane</location>
        <topology evidence="1">Multi-pass membrane protein</topology>
    </subcellularLocation>
</comment>
<dbReference type="InterPro" id="IPR036890">
    <property type="entry name" value="HATPase_C_sf"/>
</dbReference>
<feature type="transmembrane region" description="Helical" evidence="9">
    <location>
        <begin position="86"/>
        <end position="107"/>
    </location>
</feature>
<dbReference type="CDD" id="cd16917">
    <property type="entry name" value="HATPase_UhpB-NarQ-NarX-like"/>
    <property type="match status" value="1"/>
</dbReference>
<dbReference type="Gene3D" id="3.30.565.10">
    <property type="entry name" value="Histidine kinase-like ATPase, C-terminal domain"/>
    <property type="match status" value="1"/>
</dbReference>
<feature type="transmembrane region" description="Helical" evidence="9">
    <location>
        <begin position="59"/>
        <end position="79"/>
    </location>
</feature>
<feature type="transmembrane region" description="Helical" evidence="9">
    <location>
        <begin position="29"/>
        <end position="47"/>
    </location>
</feature>
<organism evidence="12 13">
    <name type="scientific">Koribacter versatilis (strain Ellin345)</name>
    <dbReference type="NCBI Taxonomy" id="204669"/>
    <lineage>
        <taxon>Bacteria</taxon>
        <taxon>Pseudomonadati</taxon>
        <taxon>Acidobacteriota</taxon>
        <taxon>Terriglobia</taxon>
        <taxon>Terriglobales</taxon>
        <taxon>Candidatus Korobacteraceae</taxon>
        <taxon>Candidatus Korobacter</taxon>
    </lineage>
</organism>
<protein>
    <submittedName>
        <fullName evidence="12">Signal transduction histidine kinase</fullName>
    </submittedName>
</protein>
<feature type="domain" description="Histidine kinase/HSP90-like ATPase" evidence="10">
    <location>
        <begin position="492"/>
        <end position="585"/>
    </location>
</feature>
<evidence type="ECO:0000313" key="12">
    <source>
        <dbReference type="EMBL" id="ABF39976.1"/>
    </source>
</evidence>
<dbReference type="InterPro" id="IPR011712">
    <property type="entry name" value="Sig_transdc_His_kin_sub3_dim/P"/>
</dbReference>
<accession>Q1IT24</accession>
<dbReference type="PANTHER" id="PTHR24421">
    <property type="entry name" value="NITRATE/NITRITE SENSOR PROTEIN NARX-RELATED"/>
    <property type="match status" value="1"/>
</dbReference>
<evidence type="ECO:0000256" key="3">
    <source>
        <dbReference type="ARBA" id="ARBA00022679"/>
    </source>
</evidence>
<dbReference type="EMBL" id="CP000360">
    <property type="protein sequence ID" value="ABF39976.1"/>
    <property type="molecule type" value="Genomic_DNA"/>
</dbReference>
<evidence type="ECO:0000256" key="5">
    <source>
        <dbReference type="ARBA" id="ARBA00022777"/>
    </source>
</evidence>
<keyword evidence="5 12" id="KW-0418">Kinase</keyword>
<dbReference type="EnsemblBacteria" id="ABF39976">
    <property type="protein sequence ID" value="ABF39976"/>
    <property type="gene ID" value="Acid345_0973"/>
</dbReference>
<sequence>MLALSFRHRFLRRLSPGFSAEEEQRVERALATARVIVALTSLVAVHVDPTDPEKYRQTAYVVLLCYTAWSAAISAALRWRRANRHFVHLIHIGDVIWPSLLCLYTDGADSPFFTLYLFSLLSAAFRWGLWETAATSIASVGILGFESVMLVKGPAAWRDLEAGDLEVNKFIIRCVYLLLAGLMIGYLAESEKELRAENGLITRMLSRIRVDFGLANSLTTVMTGFSDVFRGDRALMLARDVNSGRIFLWQTHGDATEARAFVREVSLNEVGIYDPTAAADAFFYTTNPRFSGAHYSAIERDGTRVKHETPQGLTIPDGAQSLLSLSFNFGQEWAGRMIVLDPQLGRDVEQELRFAQNIVRQVGPALYSVYLLRRLRTRAGAIERARVARELHDGAIQSLIAVEMQVDVIRRQSVGESARLAAELARVQHLLQQEVINLRELMQQMKPVDMGPQQFLDYLADYVDRFRRDTGIYVRFVTDLQEVTLTPKVCRELTRVVQEGLINVRKHSGARNAMVRFAQENNHWLLMIDDDGRGFDFTGRRNLIELDTIRRGPAIIKERVRSIGGELVIQSTPGEGSRLEIMVPKKGHASHG</sequence>
<evidence type="ECO:0000256" key="9">
    <source>
        <dbReference type="SAM" id="Phobius"/>
    </source>
</evidence>